<feature type="signal peptide" evidence="1">
    <location>
        <begin position="1"/>
        <end position="25"/>
    </location>
</feature>
<reference evidence="3" key="1">
    <citation type="submission" date="2013-09" db="EMBL/GenBank/DDBJ databases">
        <title>The Genome Sequence of Anopheles culicifacies species A.</title>
        <authorList>
            <consortium name="The Broad Institute Genomics Platform"/>
            <person name="Neafsey D.E."/>
            <person name="Besansky N."/>
            <person name="Howell P."/>
            <person name="Walton C."/>
            <person name="Young S.K."/>
            <person name="Zeng Q."/>
            <person name="Gargeya S."/>
            <person name="Fitzgerald M."/>
            <person name="Haas B."/>
            <person name="Abouelleil A."/>
            <person name="Allen A.W."/>
            <person name="Alvarado L."/>
            <person name="Arachchi H.M."/>
            <person name="Berlin A.M."/>
            <person name="Chapman S.B."/>
            <person name="Gainer-Dewar J."/>
            <person name="Goldberg J."/>
            <person name="Griggs A."/>
            <person name="Gujja S."/>
            <person name="Hansen M."/>
            <person name="Howarth C."/>
            <person name="Imamovic A."/>
            <person name="Ireland A."/>
            <person name="Larimer J."/>
            <person name="McCowan C."/>
            <person name="Murphy C."/>
            <person name="Pearson M."/>
            <person name="Poon T.W."/>
            <person name="Priest M."/>
            <person name="Roberts A."/>
            <person name="Saif S."/>
            <person name="Shea T."/>
            <person name="Sisk P."/>
            <person name="Sykes S."/>
            <person name="Wortman J."/>
            <person name="Nusbaum C."/>
            <person name="Birren B."/>
        </authorList>
    </citation>
    <scope>NUCLEOTIDE SEQUENCE [LARGE SCALE GENOMIC DNA]</scope>
    <source>
        <strain evidence="3">A-37</strain>
    </source>
</reference>
<dbReference type="VEuPathDB" id="VectorBase:ACUA002743"/>
<feature type="chain" id="PRO_5008127517" description="TRIO salivary gland protein" evidence="1">
    <location>
        <begin position="26"/>
        <end position="383"/>
    </location>
</feature>
<evidence type="ECO:0000313" key="2">
    <source>
        <dbReference type="EnsemblMetazoa" id="ACUA002743-PA"/>
    </source>
</evidence>
<sequence length="383" mass="42541">MCRSGSVLLLLFLALSAQLGRVVCADDPNAAKEVCGHKLSLVQGTIKSWLAAFEQCPLHKLCENKDHVTQYEQIRLRCSIAWKSRPATATVPDDVLPKIETAMNNLKAMFRPLKDELAQLDKVVDQQVRDAWRELDALQTEVFHSTLASGRTERAVFYSFLAGDSSPKLDNYFQPSNVQELLKYAWALPLNALQRNVYSTIEKLVGTSKDATHQTLYTIDVANVVNPLLENQANLLNDHVQQLRANLSSNSYDALVSIARRFPERFAYLSDRLFKQTDGTLPKADTLPNVANFIGQLPTAEQRLQAAGALLQSLTVQNGTLVTDAEYVYPVAKLAYTLHNLLGADQQYPGADSVRAKFNTPVSDKSVQYYTQLLPQPSSMIAA</sequence>
<evidence type="ECO:0000256" key="1">
    <source>
        <dbReference type="SAM" id="SignalP"/>
    </source>
</evidence>
<keyword evidence="3" id="KW-1185">Reference proteome</keyword>
<reference evidence="2" key="2">
    <citation type="submission" date="2020-05" db="UniProtKB">
        <authorList>
            <consortium name="EnsemblMetazoa"/>
        </authorList>
    </citation>
    <scope>IDENTIFICATION</scope>
    <source>
        <strain evidence="2">A-37</strain>
    </source>
</reference>
<dbReference type="Proteomes" id="UP000075883">
    <property type="component" value="Unassembled WGS sequence"/>
</dbReference>
<dbReference type="EnsemblMetazoa" id="ACUA002743-RA">
    <property type="protein sequence ID" value="ACUA002743-PA"/>
    <property type="gene ID" value="ACUA002743"/>
</dbReference>
<keyword evidence="1" id="KW-0732">Signal</keyword>
<dbReference type="EMBL" id="AXCM01012722">
    <property type="status" value="NOT_ANNOTATED_CDS"/>
    <property type="molecule type" value="Genomic_DNA"/>
</dbReference>
<dbReference type="AlphaFoldDB" id="A0A182LV57"/>
<accession>A0A182LV57</accession>
<organism evidence="2 3">
    <name type="scientific">Anopheles culicifacies</name>
    <dbReference type="NCBI Taxonomy" id="139723"/>
    <lineage>
        <taxon>Eukaryota</taxon>
        <taxon>Metazoa</taxon>
        <taxon>Ecdysozoa</taxon>
        <taxon>Arthropoda</taxon>
        <taxon>Hexapoda</taxon>
        <taxon>Insecta</taxon>
        <taxon>Pterygota</taxon>
        <taxon>Neoptera</taxon>
        <taxon>Endopterygota</taxon>
        <taxon>Diptera</taxon>
        <taxon>Nematocera</taxon>
        <taxon>Culicoidea</taxon>
        <taxon>Culicidae</taxon>
        <taxon>Anophelinae</taxon>
        <taxon>Anopheles</taxon>
        <taxon>culicifacies species complex</taxon>
    </lineage>
</organism>
<protein>
    <recommendedName>
        <fullName evidence="4">TRIO salivary gland protein</fullName>
    </recommendedName>
</protein>
<evidence type="ECO:0008006" key="4">
    <source>
        <dbReference type="Google" id="ProtNLM"/>
    </source>
</evidence>
<evidence type="ECO:0000313" key="3">
    <source>
        <dbReference type="Proteomes" id="UP000075883"/>
    </source>
</evidence>
<proteinExistence type="predicted"/>
<dbReference type="STRING" id="139723.A0A182LV57"/>
<name>A0A182LV57_9DIPT</name>